<protein>
    <submittedName>
        <fullName evidence="4">RAD55 family ATPase</fullName>
    </submittedName>
</protein>
<dbReference type="Gene3D" id="3.40.50.300">
    <property type="entry name" value="P-loop containing nucleotide triphosphate hydrolases"/>
    <property type="match status" value="1"/>
</dbReference>
<dbReference type="AlphaFoldDB" id="A0A9Q4C388"/>
<dbReference type="SUPFAM" id="SSF52540">
    <property type="entry name" value="P-loop containing nucleoside triphosphate hydrolases"/>
    <property type="match status" value="1"/>
</dbReference>
<dbReference type="GO" id="GO:0005524">
    <property type="term" value="F:ATP binding"/>
    <property type="evidence" value="ECO:0007669"/>
    <property type="project" value="UniProtKB-KW"/>
</dbReference>
<dbReference type="Pfam" id="PF24336">
    <property type="entry name" value="DUF7504"/>
    <property type="match status" value="1"/>
</dbReference>
<evidence type="ECO:0000313" key="4">
    <source>
        <dbReference type="EMBL" id="MCX2818159.1"/>
    </source>
</evidence>
<organism evidence="4 5">
    <name type="scientific">Halorutilus salinus</name>
    <dbReference type="NCBI Taxonomy" id="2487751"/>
    <lineage>
        <taxon>Archaea</taxon>
        <taxon>Methanobacteriati</taxon>
        <taxon>Methanobacteriota</taxon>
        <taxon>Stenosarchaea group</taxon>
        <taxon>Halobacteria</taxon>
        <taxon>Halorutilales</taxon>
        <taxon>Halorutilaceae</taxon>
        <taxon>Halorutilus</taxon>
    </lineage>
</organism>
<keyword evidence="5" id="KW-1185">Reference proteome</keyword>
<gene>
    <name evidence="4" type="ORF">EGH25_02180</name>
</gene>
<evidence type="ECO:0000256" key="2">
    <source>
        <dbReference type="ARBA" id="ARBA00022840"/>
    </source>
</evidence>
<accession>A0A9Q4C388</accession>
<reference evidence="4" key="1">
    <citation type="submission" date="2022-09" db="EMBL/GenBank/DDBJ databases">
        <title>Haloadaptaus new haloarchaeum isolated from saline soil.</title>
        <authorList>
            <person name="Duran-Viseras A."/>
            <person name="Sanchez-Porro C."/>
            <person name="Ventosa A."/>
        </authorList>
    </citation>
    <scope>NUCLEOTIDE SEQUENCE</scope>
    <source>
        <strain evidence="4">F3-133</strain>
    </source>
</reference>
<sequence>MSEGKSYDVGDLLPVSSFDAGTNVLVTGSAGSGKTYLGARILAEGADGNEGSLAVTTDGNADEILELYREKADDGSLHFVDCTGAGSGSPDGFPSDRFETVSSPGDMTGVGVAFEKYTKRVGERVEGSRVMYDSLTTLLRYVDQKRAYRFVDILTGRFRAEDCLSVFTLDGGTVDEKTSSMFTHEFDVEVSLRVEDGTREVSVSGDPDAPDGWTPLG</sequence>
<name>A0A9Q4C388_9EURY</name>
<comment type="caution">
    <text evidence="4">The sequence shown here is derived from an EMBL/GenBank/DDBJ whole genome shotgun (WGS) entry which is preliminary data.</text>
</comment>
<evidence type="ECO:0000256" key="3">
    <source>
        <dbReference type="SAM" id="MobiDB-lite"/>
    </source>
</evidence>
<keyword evidence="1" id="KW-0547">Nucleotide-binding</keyword>
<dbReference type="EMBL" id="RKLV01000002">
    <property type="protein sequence ID" value="MCX2818159.1"/>
    <property type="molecule type" value="Genomic_DNA"/>
</dbReference>
<dbReference type="InterPro" id="IPR027417">
    <property type="entry name" value="P-loop_NTPase"/>
</dbReference>
<proteinExistence type="predicted"/>
<dbReference type="Proteomes" id="UP001149411">
    <property type="component" value="Unassembled WGS sequence"/>
</dbReference>
<dbReference type="PANTHER" id="PTHR43637">
    <property type="entry name" value="UPF0273 PROTEIN TM_0370"/>
    <property type="match status" value="1"/>
</dbReference>
<evidence type="ECO:0000313" key="5">
    <source>
        <dbReference type="Proteomes" id="UP001149411"/>
    </source>
</evidence>
<dbReference type="InterPro" id="IPR055927">
    <property type="entry name" value="DUF7504"/>
</dbReference>
<dbReference type="RefSeq" id="WP_266085847.1">
    <property type="nucleotide sequence ID" value="NZ_RKLV01000002.1"/>
</dbReference>
<feature type="region of interest" description="Disordered" evidence="3">
    <location>
        <begin position="197"/>
        <end position="217"/>
    </location>
</feature>
<evidence type="ECO:0000256" key="1">
    <source>
        <dbReference type="ARBA" id="ARBA00022741"/>
    </source>
</evidence>
<keyword evidence="2" id="KW-0067">ATP-binding</keyword>